<comment type="catalytic activity">
    <reaction evidence="8">
        <text>tRNA(Arg) + L-arginine + ATP = L-arginyl-tRNA(Arg) + AMP + diphosphate</text>
        <dbReference type="Rhea" id="RHEA:20301"/>
        <dbReference type="Rhea" id="RHEA-COMP:9658"/>
        <dbReference type="Rhea" id="RHEA-COMP:9673"/>
        <dbReference type="ChEBI" id="CHEBI:30616"/>
        <dbReference type="ChEBI" id="CHEBI:32682"/>
        <dbReference type="ChEBI" id="CHEBI:33019"/>
        <dbReference type="ChEBI" id="CHEBI:78442"/>
        <dbReference type="ChEBI" id="CHEBI:78513"/>
        <dbReference type="ChEBI" id="CHEBI:456215"/>
        <dbReference type="EC" id="6.1.1.19"/>
    </reaction>
</comment>
<dbReference type="SUPFAM" id="SSF52374">
    <property type="entry name" value="Nucleotidylyl transferase"/>
    <property type="match status" value="1"/>
</dbReference>
<comment type="caution">
    <text evidence="12">The sequence shown here is derived from an EMBL/GenBank/DDBJ whole genome shotgun (WGS) entry which is preliminary data.</text>
</comment>
<keyword evidence="4 10" id="KW-0547">Nucleotide-binding</keyword>
<sequence>KVEVAGPGFINFYLSDQYLFSELAIIKKTDPYGLNQSKHGQKIIIEYTDPNPFKLFHIGHLMSNTIGESIARLLEFSGAEIKRACYQGDVGLHVAKTIWGIKQNLSQLPTDNESLVNKVAFLGLAYSAGSKAFELATTEIKAEILALNKKIYNRSDQEINTLYDLGKKWSLEYFESIYQRLGTKFDFYFFESKTGDFGRQVVENHPTVFVKSEGAVVYQGEAEGLHTRVFINQEGLPTYEAKELGLAKIKYDHYPYDLSLVVTGNEISEYFRVLLSALKKVFPDLALKTKHLAHGMLRLPSGKMSSRTGEVISAEDLVVEIKNKLSEKIGEKKITVSDLVLDQIAVGAIKYSILKQDSQKDLIFDLEKTVSFDGNSGPYLQYTYARAISLLAKANFSSTEYLVPDQASPLEHLLYRFPEVVEYSAENYAPHHLCTYLYELASTFNNFYNQDKIIGAPDEAYRLALTSASAQILKTGLGLLGIISPEKM</sequence>
<evidence type="ECO:0000256" key="8">
    <source>
        <dbReference type="ARBA" id="ARBA00049339"/>
    </source>
</evidence>
<feature type="non-terminal residue" evidence="12">
    <location>
        <position position="1"/>
    </location>
</feature>
<dbReference type="InterPro" id="IPR035684">
    <property type="entry name" value="ArgRS_core"/>
</dbReference>
<dbReference type="Gene3D" id="1.10.730.10">
    <property type="entry name" value="Isoleucyl-tRNA Synthetase, Domain 1"/>
    <property type="match status" value="1"/>
</dbReference>
<dbReference type="EC" id="6.1.1.19" evidence="2 9"/>
<dbReference type="GO" id="GO:0004814">
    <property type="term" value="F:arginine-tRNA ligase activity"/>
    <property type="evidence" value="ECO:0007669"/>
    <property type="project" value="UniProtKB-UniRule"/>
</dbReference>
<dbReference type="Gene3D" id="3.30.1360.70">
    <property type="entry name" value="Arginyl tRNA synthetase N-terminal domain"/>
    <property type="match status" value="1"/>
</dbReference>
<comment type="similarity">
    <text evidence="1 10">Belongs to the class-I aminoacyl-tRNA synthetase family.</text>
</comment>
<accession>A0A2H0BKF7</accession>
<gene>
    <name evidence="12" type="primary">argS</name>
    <name evidence="12" type="ORF">COX02_02365</name>
</gene>
<dbReference type="GO" id="GO:0005524">
    <property type="term" value="F:ATP binding"/>
    <property type="evidence" value="ECO:0007669"/>
    <property type="project" value="UniProtKB-KW"/>
</dbReference>
<keyword evidence="7 10" id="KW-0030">Aminoacyl-tRNA synthetase</keyword>
<dbReference type="NCBIfam" id="TIGR00456">
    <property type="entry name" value="argS"/>
    <property type="match status" value="1"/>
</dbReference>
<dbReference type="FunFam" id="1.10.730.10:FF:000006">
    <property type="entry name" value="Arginyl-tRNA synthetase 2, mitochondrial"/>
    <property type="match status" value="1"/>
</dbReference>
<dbReference type="InterPro" id="IPR001278">
    <property type="entry name" value="Arg-tRNA-ligase"/>
</dbReference>
<dbReference type="PANTHER" id="PTHR11956:SF5">
    <property type="entry name" value="ARGININE--TRNA LIGASE, CYTOPLASMIC"/>
    <property type="match status" value="1"/>
</dbReference>
<dbReference type="Proteomes" id="UP000229334">
    <property type="component" value="Unassembled WGS sequence"/>
</dbReference>
<evidence type="ECO:0000256" key="3">
    <source>
        <dbReference type="ARBA" id="ARBA00022598"/>
    </source>
</evidence>
<evidence type="ECO:0000256" key="10">
    <source>
        <dbReference type="RuleBase" id="RU363038"/>
    </source>
</evidence>
<dbReference type="Pfam" id="PF00750">
    <property type="entry name" value="tRNA-synt_1d"/>
    <property type="match status" value="1"/>
</dbReference>
<dbReference type="SMART" id="SM00836">
    <property type="entry name" value="DALR_1"/>
    <property type="match status" value="1"/>
</dbReference>
<keyword evidence="3 10" id="KW-0436">Ligase</keyword>
<name>A0A2H0BKF7_9BACT</name>
<proteinExistence type="inferred from homology"/>
<protein>
    <recommendedName>
        <fullName evidence="2 9">Arginine--tRNA ligase</fullName>
        <ecNumber evidence="2 9">6.1.1.19</ecNumber>
    </recommendedName>
</protein>
<evidence type="ECO:0000256" key="6">
    <source>
        <dbReference type="ARBA" id="ARBA00022917"/>
    </source>
</evidence>
<feature type="domain" description="DALR anticodon binding" evidence="11">
    <location>
        <begin position="380"/>
        <end position="488"/>
    </location>
</feature>
<reference evidence="12 13" key="1">
    <citation type="submission" date="2017-09" db="EMBL/GenBank/DDBJ databases">
        <title>Depth-based differentiation of microbial function through sediment-hosted aquifers and enrichment of novel symbionts in the deep terrestrial subsurface.</title>
        <authorList>
            <person name="Probst A.J."/>
            <person name="Ladd B."/>
            <person name="Jarett J.K."/>
            <person name="Geller-Mcgrath D.E."/>
            <person name="Sieber C.M."/>
            <person name="Emerson J.B."/>
            <person name="Anantharaman K."/>
            <person name="Thomas B.C."/>
            <person name="Malmstrom R."/>
            <person name="Stieglmeier M."/>
            <person name="Klingl A."/>
            <person name="Woyke T."/>
            <person name="Ryan C.M."/>
            <person name="Banfield J.F."/>
        </authorList>
    </citation>
    <scope>NUCLEOTIDE SEQUENCE [LARGE SCALE GENOMIC DNA]</scope>
    <source>
        <strain evidence="12">CG22_combo_CG10-13_8_21_14_all_37_9</strain>
    </source>
</reference>
<keyword evidence="6 10" id="KW-0648">Protein biosynthesis</keyword>
<keyword evidence="5 10" id="KW-0067">ATP-binding</keyword>
<dbReference type="GO" id="GO:0006420">
    <property type="term" value="P:arginyl-tRNA aminoacylation"/>
    <property type="evidence" value="ECO:0007669"/>
    <property type="project" value="UniProtKB-UniRule"/>
</dbReference>
<dbReference type="InterPro" id="IPR008909">
    <property type="entry name" value="DALR_anticod-bd"/>
</dbReference>
<evidence type="ECO:0000256" key="4">
    <source>
        <dbReference type="ARBA" id="ARBA00022741"/>
    </source>
</evidence>
<dbReference type="PRINTS" id="PR01038">
    <property type="entry name" value="TRNASYNTHARG"/>
</dbReference>
<dbReference type="GO" id="GO:0005737">
    <property type="term" value="C:cytoplasm"/>
    <property type="evidence" value="ECO:0007669"/>
    <property type="project" value="UniProtKB-UniRule"/>
</dbReference>
<evidence type="ECO:0000313" key="13">
    <source>
        <dbReference type="Proteomes" id="UP000229334"/>
    </source>
</evidence>
<dbReference type="EMBL" id="PCSX01000036">
    <property type="protein sequence ID" value="PIP58029.1"/>
    <property type="molecule type" value="Genomic_DNA"/>
</dbReference>
<evidence type="ECO:0000256" key="9">
    <source>
        <dbReference type="NCBIfam" id="TIGR00456"/>
    </source>
</evidence>
<dbReference type="SUPFAM" id="SSF55190">
    <property type="entry name" value="Arginyl-tRNA synthetase (ArgRS), N-terminal 'additional' domain"/>
    <property type="match status" value="1"/>
</dbReference>
<evidence type="ECO:0000256" key="2">
    <source>
        <dbReference type="ARBA" id="ARBA00012837"/>
    </source>
</evidence>
<dbReference type="Pfam" id="PF05746">
    <property type="entry name" value="DALR_1"/>
    <property type="match status" value="1"/>
</dbReference>
<dbReference type="Gene3D" id="3.40.50.620">
    <property type="entry name" value="HUPs"/>
    <property type="match status" value="1"/>
</dbReference>
<organism evidence="12 13">
    <name type="scientific">Candidatus Vogelbacteria bacterium CG22_combo_CG10-13_8_21_14_all_37_9</name>
    <dbReference type="NCBI Taxonomy" id="1975046"/>
    <lineage>
        <taxon>Bacteria</taxon>
        <taxon>Candidatus Vogeliibacteriota</taxon>
    </lineage>
</organism>
<dbReference type="PANTHER" id="PTHR11956">
    <property type="entry name" value="ARGINYL-TRNA SYNTHETASE"/>
    <property type="match status" value="1"/>
</dbReference>
<dbReference type="InterPro" id="IPR014729">
    <property type="entry name" value="Rossmann-like_a/b/a_fold"/>
</dbReference>
<dbReference type="InterPro" id="IPR009080">
    <property type="entry name" value="tRNAsynth_Ia_anticodon-bd"/>
</dbReference>
<evidence type="ECO:0000313" key="12">
    <source>
        <dbReference type="EMBL" id="PIP58029.1"/>
    </source>
</evidence>
<dbReference type="InterPro" id="IPR036695">
    <property type="entry name" value="Arg-tRNA-synth_N_sf"/>
</dbReference>
<evidence type="ECO:0000256" key="7">
    <source>
        <dbReference type="ARBA" id="ARBA00023146"/>
    </source>
</evidence>
<dbReference type="SUPFAM" id="SSF47323">
    <property type="entry name" value="Anticodon-binding domain of a subclass of class I aminoacyl-tRNA synthetases"/>
    <property type="match status" value="1"/>
</dbReference>
<evidence type="ECO:0000256" key="5">
    <source>
        <dbReference type="ARBA" id="ARBA00022840"/>
    </source>
</evidence>
<dbReference type="AlphaFoldDB" id="A0A2H0BKF7"/>
<evidence type="ECO:0000259" key="11">
    <source>
        <dbReference type="SMART" id="SM00836"/>
    </source>
</evidence>
<evidence type="ECO:0000256" key="1">
    <source>
        <dbReference type="ARBA" id="ARBA00005594"/>
    </source>
</evidence>